<comment type="caution">
    <text evidence="2">The sequence shown here is derived from an EMBL/GenBank/DDBJ whole genome shotgun (WGS) entry which is preliminary data.</text>
</comment>
<evidence type="ECO:0000256" key="1">
    <source>
        <dbReference type="SAM" id="Phobius"/>
    </source>
</evidence>
<dbReference type="Proteomes" id="UP000680045">
    <property type="component" value="Unassembled WGS sequence"/>
</dbReference>
<proteinExistence type="predicted"/>
<reference evidence="2" key="1">
    <citation type="submission" date="2021-04" db="EMBL/GenBank/DDBJ databases">
        <title>Whole genome sequencing of Enterococci isolates from hospitalized patients.</title>
        <authorList>
            <person name="Ogoti B.M."/>
            <person name="Onyambu F.G."/>
        </authorList>
    </citation>
    <scope>NUCLEOTIDE SEQUENCE</scope>
    <source>
        <strain evidence="2">242</strain>
    </source>
</reference>
<dbReference type="InterPro" id="IPR031374">
    <property type="entry name" value="UPF0715"/>
</dbReference>
<name>A0A941FLL9_9BACI</name>
<gene>
    <name evidence="2" type="ORF">KEH51_29310</name>
</gene>
<keyword evidence="1" id="KW-1133">Transmembrane helix</keyword>
<feature type="transmembrane region" description="Helical" evidence="1">
    <location>
        <begin position="6"/>
        <end position="29"/>
    </location>
</feature>
<protein>
    <submittedName>
        <fullName evidence="2">UPF0715 family protein</fullName>
    </submittedName>
</protein>
<keyword evidence="1" id="KW-0812">Transmembrane</keyword>
<feature type="transmembrane region" description="Helical" evidence="1">
    <location>
        <begin position="72"/>
        <end position="93"/>
    </location>
</feature>
<dbReference type="Pfam" id="PF17094">
    <property type="entry name" value="UPF0715"/>
    <property type="match status" value="1"/>
</dbReference>
<sequence>MGLAYFSLLGTVIYALIFFLIYLIVGSPIQFKLNKKPQKFNIIYLIIYGFGSAIVTAIITKFYGYENPFVSLNFYLIFILSAIIFWIFDSVFLQNKTS</sequence>
<organism evidence="2 3">
    <name type="scientific">Peribacillus frigoritolerans</name>
    <dbReference type="NCBI Taxonomy" id="450367"/>
    <lineage>
        <taxon>Bacteria</taxon>
        <taxon>Bacillati</taxon>
        <taxon>Bacillota</taxon>
        <taxon>Bacilli</taxon>
        <taxon>Bacillales</taxon>
        <taxon>Bacillaceae</taxon>
        <taxon>Peribacillus</taxon>
    </lineage>
</organism>
<feature type="transmembrane region" description="Helical" evidence="1">
    <location>
        <begin position="41"/>
        <end position="60"/>
    </location>
</feature>
<dbReference type="AlphaFoldDB" id="A0A941FLL9"/>
<dbReference type="EMBL" id="JAGTPW010000094">
    <property type="protein sequence ID" value="MBR8646374.1"/>
    <property type="molecule type" value="Genomic_DNA"/>
</dbReference>
<evidence type="ECO:0000313" key="2">
    <source>
        <dbReference type="EMBL" id="MBR8646374.1"/>
    </source>
</evidence>
<accession>A0A941FLL9</accession>
<evidence type="ECO:0000313" key="3">
    <source>
        <dbReference type="Proteomes" id="UP000680045"/>
    </source>
</evidence>
<keyword evidence="1" id="KW-0472">Membrane</keyword>